<proteinExistence type="predicted"/>
<dbReference type="InterPro" id="IPR013713">
    <property type="entry name" value="XPO2_central"/>
</dbReference>
<dbReference type="InterPro" id="IPR011989">
    <property type="entry name" value="ARM-like"/>
</dbReference>
<evidence type="ECO:0000256" key="5">
    <source>
        <dbReference type="ARBA" id="ARBA00022927"/>
    </source>
</evidence>
<dbReference type="GO" id="GO:0031267">
    <property type="term" value="F:small GTPase binding"/>
    <property type="evidence" value="ECO:0007669"/>
    <property type="project" value="InterPro"/>
</dbReference>
<reference evidence="9" key="1">
    <citation type="journal article" date="2020" name="Stud. Mycol.">
        <title>101 Dothideomycetes genomes: a test case for predicting lifestyles and emergence of pathogens.</title>
        <authorList>
            <person name="Haridas S."/>
            <person name="Albert R."/>
            <person name="Binder M."/>
            <person name="Bloem J."/>
            <person name="Labutti K."/>
            <person name="Salamov A."/>
            <person name="Andreopoulos B."/>
            <person name="Baker S."/>
            <person name="Barry K."/>
            <person name="Bills G."/>
            <person name="Bluhm B."/>
            <person name="Cannon C."/>
            <person name="Castanera R."/>
            <person name="Culley D."/>
            <person name="Daum C."/>
            <person name="Ezra D."/>
            <person name="Gonzalez J."/>
            <person name="Henrissat B."/>
            <person name="Kuo A."/>
            <person name="Liang C."/>
            <person name="Lipzen A."/>
            <person name="Lutzoni F."/>
            <person name="Magnuson J."/>
            <person name="Mondo S."/>
            <person name="Nolan M."/>
            <person name="Ohm R."/>
            <person name="Pangilinan J."/>
            <person name="Park H.-J."/>
            <person name="Ramirez L."/>
            <person name="Alfaro M."/>
            <person name="Sun H."/>
            <person name="Tritt A."/>
            <person name="Yoshinaga Y."/>
            <person name="Zwiers L.-H."/>
            <person name="Turgeon B."/>
            <person name="Goodwin S."/>
            <person name="Spatafora J."/>
            <person name="Crous P."/>
            <person name="Grigoriev I."/>
        </authorList>
    </citation>
    <scope>NUCLEOTIDE SEQUENCE</scope>
    <source>
        <strain evidence="9">CBS 123094</strain>
    </source>
</reference>
<evidence type="ECO:0000256" key="6">
    <source>
        <dbReference type="ARBA" id="ARBA00023242"/>
    </source>
</evidence>
<evidence type="ECO:0000256" key="3">
    <source>
        <dbReference type="ARBA" id="ARBA00022448"/>
    </source>
</evidence>
<dbReference type="PANTHER" id="PTHR10997:SF18">
    <property type="entry name" value="D-IMPORTIN 7_RANBP7"/>
    <property type="match status" value="1"/>
</dbReference>
<keyword evidence="4" id="KW-0963">Cytoplasm</keyword>
<dbReference type="Pfam" id="PF08506">
    <property type="entry name" value="Cse1"/>
    <property type="match status" value="1"/>
</dbReference>
<dbReference type="SMART" id="SM00913">
    <property type="entry name" value="IBN_N"/>
    <property type="match status" value="1"/>
</dbReference>
<keyword evidence="5" id="KW-0653">Protein transport</keyword>
<evidence type="ECO:0000256" key="1">
    <source>
        <dbReference type="ARBA" id="ARBA00004123"/>
    </source>
</evidence>
<dbReference type="Gene3D" id="1.25.10.10">
    <property type="entry name" value="Leucine-rich Repeat Variant"/>
    <property type="match status" value="1"/>
</dbReference>
<evidence type="ECO:0000259" key="8">
    <source>
        <dbReference type="PROSITE" id="PS50166"/>
    </source>
</evidence>
<evidence type="ECO:0000256" key="4">
    <source>
        <dbReference type="ARBA" id="ARBA00022490"/>
    </source>
</evidence>
<protein>
    <submittedName>
        <fullName evidence="9">ARM repeat-containing protein</fullName>
    </submittedName>
</protein>
<feature type="domain" description="Importin N-terminal" evidence="8">
    <location>
        <begin position="24"/>
        <end position="99"/>
    </location>
</feature>
<organism evidence="9 10">
    <name type="scientific">Amniculicola lignicola CBS 123094</name>
    <dbReference type="NCBI Taxonomy" id="1392246"/>
    <lineage>
        <taxon>Eukaryota</taxon>
        <taxon>Fungi</taxon>
        <taxon>Dikarya</taxon>
        <taxon>Ascomycota</taxon>
        <taxon>Pezizomycotina</taxon>
        <taxon>Dothideomycetes</taxon>
        <taxon>Pleosporomycetidae</taxon>
        <taxon>Pleosporales</taxon>
        <taxon>Amniculicolaceae</taxon>
        <taxon>Amniculicola</taxon>
    </lineage>
</organism>
<sequence>MDVAGLRDRIQATLDANAAIRQQAELDLKYAEDKPGFLDALLDILEREQESGIQLSTVVYLKNRVSKGWSPAEEFSQAKPIPEEEKQSLRNRFVPILVASPPRVRIQLIPTLQKILAYDFPQRWPNFIDMTIALLNAQDVASVFSGVQCLLATCKIYRFKSGENRADFDRIVAGSFPQLLNIGNSLANETSLEAGEILRTVLKVYKHAIYVRASGWSFGELGLTKMQFDLPVALRDQQAMVGWCTLFLNVVGKEPPECSLPEDLDERETNHWWKAKKWAYANLNRLFVRYGNPSTLGKNNEVDYTDIAKFFITNFAPEILKVYLQQVEKWVQKTVWLSKTSLYYTLTFLDECVKPKSMWAILSPHTENLIAHLVFPVLCQTDEDLELFQDEPQEYLHRKLNFYEEVTSPDVAATNFLVTLTKSRRKQTFAVLNFVNGMVNKYEAAPDNEKNPREKEGALRMIGTLSGVILGKKSPIADQVEYFFVRHVFPEFRSPHGFLRARACDTLEKFEQLDFQDNSNLIIIYRNILESMADPELPVRVAASLALQPLIRHDIIRTNMQQNIPQVMQQLLKLANEVDVDALANVMEDFVEVFAAELTPFAVALSEQLRDTYLRIVGSLLEKNQDRDDDNEYGDFLDDKSITALGVLQTIGTLILTLESTPDVLLHLETILMPVITITLENKLYGMYLYNEVFEIIDSCTFAAKSISTTMWQAFELIHRTFKAGAELYLEDMLPALENFVNYGTDTLIQNRAYLDAIVDMVRTIFKDDKVGGVDRICGCKLSEIIMLNMRGHVDTYIPEFLSLTMTVLTSDEPKVKSLRIHLMEVVINAIYYNPALSLQVLEANGWTNKFFSLWFSSIDSFTRVHDKKLCISAICSLLTLQGQDVPVSVQQGWPRLLTGIVRLFQTLPAALKNREEAKKEENFEFAGDYDEEEEDEEWEHDNDWNEEAEEPEDIKDESAAYLEFLNEEAQKFKAVTDDDDDELEEESLLETPLDKVEPYGMFKHALLRLQQEQPALYDNLTKNLNPEEQQVVQAAVHQADVVLQQQAQAQAQAAAQAQVAANGGPVQ</sequence>
<evidence type="ECO:0000256" key="7">
    <source>
        <dbReference type="SAM" id="MobiDB-lite"/>
    </source>
</evidence>
<dbReference type="EMBL" id="ML977591">
    <property type="protein sequence ID" value="KAF2000087.1"/>
    <property type="molecule type" value="Genomic_DNA"/>
</dbReference>
<dbReference type="Pfam" id="PF03810">
    <property type="entry name" value="IBN_N"/>
    <property type="match status" value="1"/>
</dbReference>
<dbReference type="Proteomes" id="UP000799779">
    <property type="component" value="Unassembled WGS sequence"/>
</dbReference>
<keyword evidence="10" id="KW-1185">Reference proteome</keyword>
<dbReference type="SUPFAM" id="SSF48371">
    <property type="entry name" value="ARM repeat"/>
    <property type="match status" value="1"/>
</dbReference>
<evidence type="ECO:0000313" key="9">
    <source>
        <dbReference type="EMBL" id="KAF2000087.1"/>
    </source>
</evidence>
<dbReference type="AlphaFoldDB" id="A0A6A5WF61"/>
<dbReference type="InterPro" id="IPR001494">
    <property type="entry name" value="Importin-beta_N"/>
</dbReference>
<evidence type="ECO:0000313" key="10">
    <source>
        <dbReference type="Proteomes" id="UP000799779"/>
    </source>
</evidence>
<dbReference type="InterPro" id="IPR016024">
    <property type="entry name" value="ARM-type_fold"/>
</dbReference>
<dbReference type="PANTHER" id="PTHR10997">
    <property type="entry name" value="IMPORTIN-7, 8, 11"/>
    <property type="match status" value="1"/>
</dbReference>
<dbReference type="OrthoDB" id="760868at2759"/>
<comment type="subcellular location">
    <subcellularLocation>
        <location evidence="2">Cytoplasm</location>
    </subcellularLocation>
    <subcellularLocation>
        <location evidence="1">Nucleus</location>
    </subcellularLocation>
</comment>
<dbReference type="PROSITE" id="PS50166">
    <property type="entry name" value="IMPORTIN_B_NT"/>
    <property type="match status" value="1"/>
</dbReference>
<feature type="region of interest" description="Disordered" evidence="7">
    <location>
        <begin position="922"/>
        <end position="952"/>
    </location>
</feature>
<keyword evidence="3" id="KW-0813">Transport</keyword>
<evidence type="ECO:0000256" key="2">
    <source>
        <dbReference type="ARBA" id="ARBA00004496"/>
    </source>
</evidence>
<name>A0A6A5WF61_9PLEO</name>
<dbReference type="GO" id="GO:0005635">
    <property type="term" value="C:nuclear envelope"/>
    <property type="evidence" value="ECO:0007669"/>
    <property type="project" value="TreeGrafter"/>
</dbReference>
<dbReference type="GO" id="GO:0006606">
    <property type="term" value="P:protein import into nucleus"/>
    <property type="evidence" value="ECO:0007669"/>
    <property type="project" value="TreeGrafter"/>
</dbReference>
<dbReference type="GO" id="GO:0005829">
    <property type="term" value="C:cytosol"/>
    <property type="evidence" value="ECO:0007669"/>
    <property type="project" value="TreeGrafter"/>
</dbReference>
<feature type="compositionally biased region" description="Acidic residues" evidence="7">
    <location>
        <begin position="928"/>
        <end position="952"/>
    </location>
</feature>
<dbReference type="FunFam" id="1.25.10.10:FF:000244">
    <property type="entry name" value="Nonsense-mediated mRNA decay protein"/>
    <property type="match status" value="1"/>
</dbReference>
<keyword evidence="6" id="KW-0539">Nucleus</keyword>
<gene>
    <name evidence="9" type="ORF">P154DRAFT_599482</name>
</gene>
<accession>A0A6A5WF61</accession>